<sequence>MKKRNQVMDQKLSFIAFLLCTGLLISCSIKTEVTDESAEEVPSEVLTPAFVASPQPIKEQEVQTLTLGSPAPDFNLPGVDGKYHSLSDYDSARVLVIIFTCNHCPTAQAYEDRMIALTNDYRDAGVQVVAISPNSPIGLLFDELGYSDLGDTYEEMIIRAQNKNFNFPYLYDGDTHEASLKYGPVATPHAFVFDSDRKLRYVGRLDASEKPGTANAEDLRNAIDAVLNGSEMPLTSTKTFGCSVKWAWKDKYKKEVYAAWDAAPVTLEEITTGGITELLKNDSKKLLLVNLWATWCGPCIIEYPDFVEIHRMYDDRDFEFISISADNLEAKEKAHEFLQKSHSALRNFIYSEGDKYALIEAVDPEWNGSLPYTMLIEPGGKVIYRIQGSMDPQEVKRMIVEHPMIGRYY</sequence>
<evidence type="ECO:0000259" key="1">
    <source>
        <dbReference type="PROSITE" id="PS51352"/>
    </source>
</evidence>
<evidence type="ECO:0000313" key="3">
    <source>
        <dbReference type="Proteomes" id="UP001139409"/>
    </source>
</evidence>
<gene>
    <name evidence="2" type="ORF">LDX50_29395</name>
</gene>
<dbReference type="Pfam" id="PF08534">
    <property type="entry name" value="Redoxin"/>
    <property type="match status" value="1"/>
</dbReference>
<dbReference type="AlphaFoldDB" id="A0A9X1L031"/>
<dbReference type="InterPro" id="IPR013766">
    <property type="entry name" value="Thioredoxin_domain"/>
</dbReference>
<dbReference type="InterPro" id="IPR036249">
    <property type="entry name" value="Thioredoxin-like_sf"/>
</dbReference>
<dbReference type="EMBL" id="JAIXNE010000008">
    <property type="protein sequence ID" value="MCA6079025.1"/>
    <property type="molecule type" value="Genomic_DNA"/>
</dbReference>
<dbReference type="GO" id="GO:0016209">
    <property type="term" value="F:antioxidant activity"/>
    <property type="evidence" value="ECO:0007669"/>
    <property type="project" value="InterPro"/>
</dbReference>
<dbReference type="PANTHER" id="PTHR43640">
    <property type="entry name" value="OS07G0260300 PROTEIN"/>
    <property type="match status" value="1"/>
</dbReference>
<feature type="domain" description="Thioredoxin" evidence="1">
    <location>
        <begin position="256"/>
        <end position="404"/>
    </location>
</feature>
<dbReference type="InterPro" id="IPR047262">
    <property type="entry name" value="PRX-like1"/>
</dbReference>
<dbReference type="Gene3D" id="3.40.30.10">
    <property type="entry name" value="Glutaredoxin"/>
    <property type="match status" value="2"/>
</dbReference>
<dbReference type="SUPFAM" id="SSF52833">
    <property type="entry name" value="Thioredoxin-like"/>
    <property type="match status" value="2"/>
</dbReference>
<dbReference type="Proteomes" id="UP001139409">
    <property type="component" value="Unassembled WGS sequence"/>
</dbReference>
<feature type="domain" description="Thioredoxin" evidence="1">
    <location>
        <begin position="65"/>
        <end position="228"/>
    </location>
</feature>
<dbReference type="RefSeq" id="WP_225699887.1">
    <property type="nucleotide sequence ID" value="NZ_JAIXNE010000008.1"/>
</dbReference>
<dbReference type="GO" id="GO:0016491">
    <property type="term" value="F:oxidoreductase activity"/>
    <property type="evidence" value="ECO:0007669"/>
    <property type="project" value="InterPro"/>
</dbReference>
<dbReference type="PROSITE" id="PS51257">
    <property type="entry name" value="PROKAR_LIPOPROTEIN"/>
    <property type="match status" value="1"/>
</dbReference>
<evidence type="ECO:0000313" key="2">
    <source>
        <dbReference type="EMBL" id="MCA6079025.1"/>
    </source>
</evidence>
<reference evidence="2" key="1">
    <citation type="submission" date="2021-09" db="EMBL/GenBank/DDBJ databases">
        <title>Fulvivirga sp. isolated from coastal sediment.</title>
        <authorList>
            <person name="Yu H."/>
        </authorList>
    </citation>
    <scope>NUCLEOTIDE SEQUENCE</scope>
    <source>
        <strain evidence="2">1062</strain>
    </source>
</reference>
<dbReference type="PANTHER" id="PTHR43640:SF1">
    <property type="entry name" value="THIOREDOXIN-DEPENDENT PEROXIREDOXIN"/>
    <property type="match status" value="1"/>
</dbReference>
<dbReference type="CDD" id="cd02969">
    <property type="entry name" value="PRX_like1"/>
    <property type="match status" value="1"/>
</dbReference>
<protein>
    <submittedName>
        <fullName evidence="2">Redoxin domain-containing protein</fullName>
    </submittedName>
</protein>
<organism evidence="2 3">
    <name type="scientific">Fulvivirga sedimenti</name>
    <dbReference type="NCBI Taxonomy" id="2879465"/>
    <lineage>
        <taxon>Bacteria</taxon>
        <taxon>Pseudomonadati</taxon>
        <taxon>Bacteroidota</taxon>
        <taxon>Cytophagia</taxon>
        <taxon>Cytophagales</taxon>
        <taxon>Fulvivirgaceae</taxon>
        <taxon>Fulvivirga</taxon>
    </lineage>
</organism>
<name>A0A9X1L031_9BACT</name>
<keyword evidence="3" id="KW-1185">Reference proteome</keyword>
<accession>A0A9X1L031</accession>
<dbReference type="InterPro" id="IPR000866">
    <property type="entry name" value="AhpC/TSA"/>
</dbReference>
<dbReference type="PROSITE" id="PS51352">
    <property type="entry name" value="THIOREDOXIN_2"/>
    <property type="match status" value="2"/>
</dbReference>
<proteinExistence type="predicted"/>
<dbReference type="Pfam" id="PF00578">
    <property type="entry name" value="AhpC-TSA"/>
    <property type="match status" value="1"/>
</dbReference>
<comment type="caution">
    <text evidence="2">The sequence shown here is derived from an EMBL/GenBank/DDBJ whole genome shotgun (WGS) entry which is preliminary data.</text>
</comment>
<dbReference type="InterPro" id="IPR013740">
    <property type="entry name" value="Redoxin"/>
</dbReference>
<dbReference type="CDD" id="cd02966">
    <property type="entry name" value="TlpA_like_family"/>
    <property type="match status" value="1"/>
</dbReference>